<dbReference type="PROSITE" id="PS51781">
    <property type="entry name" value="SH3B"/>
    <property type="match status" value="1"/>
</dbReference>
<dbReference type="SMART" id="SM00287">
    <property type="entry name" value="SH3b"/>
    <property type="match status" value="1"/>
</dbReference>
<dbReference type="Proteomes" id="UP001291309">
    <property type="component" value="Unassembled WGS sequence"/>
</dbReference>
<dbReference type="InterPro" id="IPR003646">
    <property type="entry name" value="SH3-like_bac-type"/>
</dbReference>
<reference evidence="2 3" key="1">
    <citation type="submission" date="2023-12" db="EMBL/GenBank/DDBJ databases">
        <title>the genome sequence of Hyalangium sp. s54d21.</title>
        <authorList>
            <person name="Zhang X."/>
        </authorList>
    </citation>
    <scope>NUCLEOTIDE SEQUENCE [LARGE SCALE GENOMIC DNA]</scope>
    <source>
        <strain evidence="3">s54d21</strain>
    </source>
</reference>
<dbReference type="Gene3D" id="2.30.30.40">
    <property type="entry name" value="SH3 Domains"/>
    <property type="match status" value="1"/>
</dbReference>
<dbReference type="EMBL" id="JAXIVS010000001">
    <property type="protein sequence ID" value="MDY7225565.1"/>
    <property type="molecule type" value="Genomic_DNA"/>
</dbReference>
<dbReference type="Pfam" id="PF08239">
    <property type="entry name" value="SH3_3"/>
    <property type="match status" value="1"/>
</dbReference>
<comment type="caution">
    <text evidence="2">The sequence shown here is derived from an EMBL/GenBank/DDBJ whole genome shotgun (WGS) entry which is preliminary data.</text>
</comment>
<proteinExistence type="predicted"/>
<accession>A0ABU5H0C9</accession>
<sequence length="280" mass="29061">MGSNLLKCLAVLSLIAAGCGGAESSVDSVELKGVDETLATSESALTGCLGYKSMLSTTATSLNLRSGPATSYGIIAVMPQGSSVITWDNPSCDSGGWYRVYWGGVVGWASGTYLSVVTQTASVRNEAIARAEGGTKGAPGGVGFSYWWGHGAWKPNQAAGSCSGNCGSCTHTGSYGADCSGFLAKVWQVPSSNTNVATDSHPYGTIHFNVDSSQWSTISRDSLLKADALVYNDGSAGHTFVYESGDGWGNILAHECKGCAYGCVKNSRTATTAYHAIRHF</sequence>
<keyword evidence="3" id="KW-1185">Reference proteome</keyword>
<dbReference type="PROSITE" id="PS51257">
    <property type="entry name" value="PROKAR_LIPOPROTEIN"/>
    <property type="match status" value="1"/>
</dbReference>
<evidence type="ECO:0000313" key="3">
    <source>
        <dbReference type="Proteomes" id="UP001291309"/>
    </source>
</evidence>
<evidence type="ECO:0000313" key="2">
    <source>
        <dbReference type="EMBL" id="MDY7225565.1"/>
    </source>
</evidence>
<evidence type="ECO:0000259" key="1">
    <source>
        <dbReference type="PROSITE" id="PS51781"/>
    </source>
</evidence>
<name>A0ABU5H0C9_9BACT</name>
<protein>
    <submittedName>
        <fullName evidence="2">SH3 domain-containing protein</fullName>
    </submittedName>
</protein>
<dbReference type="Gene3D" id="3.90.1720.10">
    <property type="entry name" value="endopeptidase domain like (from Nostoc punctiforme)"/>
    <property type="match status" value="1"/>
</dbReference>
<organism evidence="2 3">
    <name type="scientific">Hyalangium rubrum</name>
    <dbReference type="NCBI Taxonomy" id="3103134"/>
    <lineage>
        <taxon>Bacteria</taxon>
        <taxon>Pseudomonadati</taxon>
        <taxon>Myxococcota</taxon>
        <taxon>Myxococcia</taxon>
        <taxon>Myxococcales</taxon>
        <taxon>Cystobacterineae</taxon>
        <taxon>Archangiaceae</taxon>
        <taxon>Hyalangium</taxon>
    </lineage>
</organism>
<feature type="domain" description="SH3b" evidence="1">
    <location>
        <begin position="51"/>
        <end position="118"/>
    </location>
</feature>
<gene>
    <name evidence="2" type="ORF">SYV04_04190</name>
</gene>
<dbReference type="RefSeq" id="WP_321544272.1">
    <property type="nucleotide sequence ID" value="NZ_JAXIVS010000001.1"/>
</dbReference>